<gene>
    <name evidence="6" type="ORF">Asera_19470</name>
</gene>
<dbReference type="AlphaFoldDB" id="A0A810KZE5"/>
<accession>A0A810KZE5</accession>
<evidence type="ECO:0000313" key="7">
    <source>
        <dbReference type="Proteomes" id="UP000680750"/>
    </source>
</evidence>
<keyword evidence="4 6" id="KW-0503">Monooxygenase</keyword>
<keyword evidence="2" id="KW-0274">FAD</keyword>
<keyword evidence="1" id="KW-0285">Flavoprotein</keyword>
<name>A0A810KZE5_9ACTN</name>
<evidence type="ECO:0000256" key="4">
    <source>
        <dbReference type="ARBA" id="ARBA00023033"/>
    </source>
</evidence>
<dbReference type="Gene3D" id="3.50.50.60">
    <property type="entry name" value="FAD/NAD(P)-binding domain"/>
    <property type="match status" value="1"/>
</dbReference>
<evidence type="ECO:0000259" key="5">
    <source>
        <dbReference type="Pfam" id="PF01494"/>
    </source>
</evidence>
<evidence type="ECO:0000256" key="1">
    <source>
        <dbReference type="ARBA" id="ARBA00022630"/>
    </source>
</evidence>
<evidence type="ECO:0000313" key="6">
    <source>
        <dbReference type="EMBL" id="BCJ27839.1"/>
    </source>
</evidence>
<dbReference type="GO" id="GO:0071949">
    <property type="term" value="F:FAD binding"/>
    <property type="evidence" value="ECO:0007669"/>
    <property type="project" value="InterPro"/>
</dbReference>
<dbReference type="SUPFAM" id="SSF51905">
    <property type="entry name" value="FAD/NAD(P)-binding domain"/>
    <property type="match status" value="1"/>
</dbReference>
<dbReference type="OrthoDB" id="3322136at2"/>
<organism evidence="6 7">
    <name type="scientific">Actinocatenispora sera</name>
    <dbReference type="NCBI Taxonomy" id="390989"/>
    <lineage>
        <taxon>Bacteria</taxon>
        <taxon>Bacillati</taxon>
        <taxon>Actinomycetota</taxon>
        <taxon>Actinomycetes</taxon>
        <taxon>Micromonosporales</taxon>
        <taxon>Micromonosporaceae</taxon>
        <taxon>Actinocatenispora</taxon>
    </lineage>
</organism>
<sequence length="381" mass="40244">MRIVVIGAGLGGLALARRLRREGFDVGVVERDASAEARFQGYRIGLEPDGLAALRGCLTERLLPLLDAVAGEMTGAGRAVDPQLNLLAELPPRYEGLLFDRAVLRHLLLAGIEDIVTFDRHLTGYREHADGVVLTYADGSTETADLVVGADGMGSTVRRQLLPDVEVRDLGRYGGIGRTPLTERFADLVPGWSTMVSAPDVQLMLGKMPFRRSPRAAAAELAPEVALPDTPSYLRWVMLLPPDRAELGAHLADDQDGGLAVLRSIAAGWHPDLVALLAEADRANSGVGPLRLGDPVEPWETGRVTLLGDAGHPVPPGGAGAALAFLDAADLTNALVAARDGGTTRTAALAGYEQRMCARGAESRAQALAAFQMFDAARSAS</sequence>
<dbReference type="PANTHER" id="PTHR47178">
    <property type="entry name" value="MONOOXYGENASE, FAD-BINDING"/>
    <property type="match status" value="1"/>
</dbReference>
<keyword evidence="7" id="KW-1185">Reference proteome</keyword>
<keyword evidence="3" id="KW-0560">Oxidoreductase</keyword>
<dbReference type="RefSeq" id="WP_030446613.1">
    <property type="nucleotide sequence ID" value="NZ_AP023354.1"/>
</dbReference>
<dbReference type="PANTHER" id="PTHR47178:SF6">
    <property type="entry name" value="FAD-BINDING DOMAIN-CONTAINING PROTEIN"/>
    <property type="match status" value="1"/>
</dbReference>
<dbReference type="PRINTS" id="PR00420">
    <property type="entry name" value="RNGMNOXGNASE"/>
</dbReference>
<proteinExistence type="predicted"/>
<dbReference type="InterPro" id="IPR036188">
    <property type="entry name" value="FAD/NAD-bd_sf"/>
</dbReference>
<dbReference type="GO" id="GO:0004497">
    <property type="term" value="F:monooxygenase activity"/>
    <property type="evidence" value="ECO:0007669"/>
    <property type="project" value="UniProtKB-KW"/>
</dbReference>
<feature type="domain" description="FAD-binding" evidence="5">
    <location>
        <begin position="3"/>
        <end position="165"/>
    </location>
</feature>
<evidence type="ECO:0000256" key="3">
    <source>
        <dbReference type="ARBA" id="ARBA00023002"/>
    </source>
</evidence>
<protein>
    <submittedName>
        <fullName evidence="6">Monooxygenase</fullName>
    </submittedName>
</protein>
<dbReference type="EMBL" id="AP023354">
    <property type="protein sequence ID" value="BCJ27839.1"/>
    <property type="molecule type" value="Genomic_DNA"/>
</dbReference>
<feature type="domain" description="FAD-binding" evidence="5">
    <location>
        <begin position="296"/>
        <end position="359"/>
    </location>
</feature>
<dbReference type="Proteomes" id="UP000680750">
    <property type="component" value="Chromosome"/>
</dbReference>
<dbReference type="InterPro" id="IPR002938">
    <property type="entry name" value="FAD-bd"/>
</dbReference>
<reference evidence="6" key="1">
    <citation type="submission" date="2020-08" db="EMBL/GenBank/DDBJ databases">
        <title>Whole genome shotgun sequence of Actinocatenispora sera NBRC 101916.</title>
        <authorList>
            <person name="Komaki H."/>
            <person name="Tamura T."/>
        </authorList>
    </citation>
    <scope>NUCLEOTIDE SEQUENCE</scope>
    <source>
        <strain evidence="6">NBRC 101916</strain>
    </source>
</reference>
<evidence type="ECO:0000256" key="2">
    <source>
        <dbReference type="ARBA" id="ARBA00022827"/>
    </source>
</evidence>
<dbReference type="KEGG" id="aser:Asera_19470"/>
<dbReference type="Pfam" id="PF01494">
    <property type="entry name" value="FAD_binding_3"/>
    <property type="match status" value="2"/>
</dbReference>